<sequence length="76" mass="9256">MVGQILKKIWRGWKKFANLIGRFNTHIILSIFYFLIIGFVFSIKKIISFFSSKPFQDSYWVLREKKKDESNFERQF</sequence>
<dbReference type="AlphaFoldDB" id="A0A1F4UQ39"/>
<evidence type="ECO:0000313" key="2">
    <source>
        <dbReference type="EMBL" id="OGC47078.1"/>
    </source>
</evidence>
<keyword evidence="1" id="KW-0812">Transmembrane</keyword>
<name>A0A1F4UQ39_UNCKA</name>
<organism evidence="2 3">
    <name type="scientific">candidate division WWE3 bacterium RIFCSPHIGHO2_01_FULL_35_17</name>
    <dbReference type="NCBI Taxonomy" id="1802614"/>
    <lineage>
        <taxon>Bacteria</taxon>
        <taxon>Katanobacteria</taxon>
    </lineage>
</organism>
<accession>A0A1F4UQ39</accession>
<dbReference type="Proteomes" id="UP000176444">
    <property type="component" value="Unassembled WGS sequence"/>
</dbReference>
<protein>
    <submittedName>
        <fullName evidence="2">Uncharacterized protein</fullName>
    </submittedName>
</protein>
<dbReference type="EMBL" id="MEUX01000022">
    <property type="protein sequence ID" value="OGC47078.1"/>
    <property type="molecule type" value="Genomic_DNA"/>
</dbReference>
<feature type="transmembrane region" description="Helical" evidence="1">
    <location>
        <begin position="23"/>
        <end position="43"/>
    </location>
</feature>
<reference evidence="2 3" key="1">
    <citation type="journal article" date="2016" name="Nat. Commun.">
        <title>Thousands of microbial genomes shed light on interconnected biogeochemical processes in an aquifer system.</title>
        <authorList>
            <person name="Anantharaman K."/>
            <person name="Brown C.T."/>
            <person name="Hug L.A."/>
            <person name="Sharon I."/>
            <person name="Castelle C.J."/>
            <person name="Probst A.J."/>
            <person name="Thomas B.C."/>
            <person name="Singh A."/>
            <person name="Wilkins M.J."/>
            <person name="Karaoz U."/>
            <person name="Brodie E.L."/>
            <person name="Williams K.H."/>
            <person name="Hubbard S.S."/>
            <person name="Banfield J.F."/>
        </authorList>
    </citation>
    <scope>NUCLEOTIDE SEQUENCE [LARGE SCALE GENOMIC DNA]</scope>
</reference>
<keyword evidence="1" id="KW-0472">Membrane</keyword>
<proteinExistence type="predicted"/>
<gene>
    <name evidence="2" type="ORF">A2713_01810</name>
</gene>
<keyword evidence="1" id="KW-1133">Transmembrane helix</keyword>
<comment type="caution">
    <text evidence="2">The sequence shown here is derived from an EMBL/GenBank/DDBJ whole genome shotgun (WGS) entry which is preliminary data.</text>
</comment>
<evidence type="ECO:0000313" key="3">
    <source>
        <dbReference type="Proteomes" id="UP000176444"/>
    </source>
</evidence>
<evidence type="ECO:0000256" key="1">
    <source>
        <dbReference type="SAM" id="Phobius"/>
    </source>
</evidence>